<dbReference type="AlphaFoldDB" id="A0AAV6YLI5"/>
<dbReference type="Proteomes" id="UP000824782">
    <property type="component" value="Unassembled WGS sequence"/>
</dbReference>
<evidence type="ECO:0000313" key="2">
    <source>
        <dbReference type="Proteomes" id="UP000824782"/>
    </source>
</evidence>
<proteinExistence type="predicted"/>
<name>A0AAV6YLI5_ENGPU</name>
<sequence length="70" mass="8146">MASAQHFHNEKGHILYFGDLYSNSDWRYSPYVRICSEWHSLLSTNELMMKPKLWNGKGINIPQCTNVPCS</sequence>
<accession>A0AAV6YLI5</accession>
<comment type="caution">
    <text evidence="1">The sequence shown here is derived from an EMBL/GenBank/DDBJ whole genome shotgun (WGS) entry which is preliminary data.</text>
</comment>
<dbReference type="EMBL" id="WNYA01088655">
    <property type="protein sequence ID" value="KAG8534848.1"/>
    <property type="molecule type" value="Genomic_DNA"/>
</dbReference>
<reference evidence="1" key="1">
    <citation type="thesis" date="2020" institute="ProQuest LLC" country="789 East Eisenhower Parkway, Ann Arbor, MI, USA">
        <title>Comparative Genomics and Chromosome Evolution.</title>
        <authorList>
            <person name="Mudd A.B."/>
        </authorList>
    </citation>
    <scope>NUCLEOTIDE SEQUENCE</scope>
    <source>
        <strain evidence="1">237g6f4</strain>
        <tissue evidence="1">Blood</tissue>
    </source>
</reference>
<evidence type="ECO:0000313" key="1">
    <source>
        <dbReference type="EMBL" id="KAG8534848.1"/>
    </source>
</evidence>
<keyword evidence="2" id="KW-1185">Reference proteome</keyword>
<gene>
    <name evidence="1" type="ORF">GDO81_030141</name>
</gene>
<protein>
    <submittedName>
        <fullName evidence="1">Uncharacterized protein</fullName>
    </submittedName>
</protein>
<organism evidence="1 2">
    <name type="scientific">Engystomops pustulosus</name>
    <name type="common">Tungara frog</name>
    <name type="synonym">Physalaemus pustulosus</name>
    <dbReference type="NCBI Taxonomy" id="76066"/>
    <lineage>
        <taxon>Eukaryota</taxon>
        <taxon>Metazoa</taxon>
        <taxon>Chordata</taxon>
        <taxon>Craniata</taxon>
        <taxon>Vertebrata</taxon>
        <taxon>Euteleostomi</taxon>
        <taxon>Amphibia</taxon>
        <taxon>Batrachia</taxon>
        <taxon>Anura</taxon>
        <taxon>Neobatrachia</taxon>
        <taxon>Hyloidea</taxon>
        <taxon>Leptodactylidae</taxon>
        <taxon>Leiuperinae</taxon>
        <taxon>Engystomops</taxon>
    </lineage>
</organism>